<protein>
    <recommendedName>
        <fullName evidence="3">DUF4276 domain-containing protein</fullName>
    </recommendedName>
</protein>
<proteinExistence type="predicted"/>
<dbReference type="AlphaFoldDB" id="A0A2W4Y8G3"/>
<dbReference type="EMBL" id="QBML01000004">
    <property type="protein sequence ID" value="PZO43731.1"/>
    <property type="molecule type" value="Genomic_DNA"/>
</dbReference>
<accession>A0A2W4Y8G3</accession>
<organism evidence="1 2">
    <name type="scientific">Pseudanabaena frigida</name>
    <dbReference type="NCBI Taxonomy" id="945775"/>
    <lineage>
        <taxon>Bacteria</taxon>
        <taxon>Bacillati</taxon>
        <taxon>Cyanobacteriota</taxon>
        <taxon>Cyanophyceae</taxon>
        <taxon>Pseudanabaenales</taxon>
        <taxon>Pseudanabaenaceae</taxon>
        <taxon>Pseudanabaena</taxon>
    </lineage>
</organism>
<evidence type="ECO:0000313" key="2">
    <source>
        <dbReference type="Proteomes" id="UP000249467"/>
    </source>
</evidence>
<sequence length="200" mass="23422">MNVLIILEDFVNDESMVLPIVKAMMVAIGKPKARVTVCKNPRLRGHAEALRWEKIQEILERYGGMTDMFLVCVDRDGNEDRRAKLDGLEKKAQKFLTEKYQSPKKFLGENAWQELEVWVLAGCEDLPKSWKWSEIRAEEKSKKGYFVQFAEQRSLLEARCQGRGILAEEAAKRYDRIRQRCPEDIQEIEKNIRQWCELSQ</sequence>
<evidence type="ECO:0000313" key="1">
    <source>
        <dbReference type="EMBL" id="PZO43731.1"/>
    </source>
</evidence>
<reference evidence="1 2" key="1">
    <citation type="submission" date="2018-04" db="EMBL/GenBank/DDBJ databases">
        <authorList>
            <person name="Go L.Y."/>
            <person name="Mitchell J.A."/>
        </authorList>
    </citation>
    <scope>NUCLEOTIDE SEQUENCE [LARGE SCALE GENOMIC DNA]</scope>
    <source>
        <strain evidence="1">ULC066bin1</strain>
    </source>
</reference>
<evidence type="ECO:0008006" key="3">
    <source>
        <dbReference type="Google" id="ProtNLM"/>
    </source>
</evidence>
<gene>
    <name evidence="1" type="ORF">DCF19_03620</name>
</gene>
<dbReference type="Proteomes" id="UP000249467">
    <property type="component" value="Unassembled WGS sequence"/>
</dbReference>
<reference evidence="1 2" key="2">
    <citation type="submission" date="2018-06" db="EMBL/GenBank/DDBJ databases">
        <title>Metagenomic assembly of (sub)arctic Cyanobacteria and their associated microbiome from non-axenic cultures.</title>
        <authorList>
            <person name="Baurain D."/>
        </authorList>
    </citation>
    <scope>NUCLEOTIDE SEQUENCE [LARGE SCALE GENOMIC DNA]</scope>
    <source>
        <strain evidence="1">ULC066bin1</strain>
    </source>
</reference>
<comment type="caution">
    <text evidence="1">The sequence shown here is derived from an EMBL/GenBank/DDBJ whole genome shotgun (WGS) entry which is preliminary data.</text>
</comment>
<name>A0A2W4Y8G3_9CYAN</name>